<accession>A0A0C2IN74</accession>
<feature type="transmembrane region" description="Helical" evidence="7">
    <location>
        <begin position="167"/>
        <end position="193"/>
    </location>
</feature>
<evidence type="ECO:0000313" key="10">
    <source>
        <dbReference type="Proteomes" id="UP000031575"/>
    </source>
</evidence>
<proteinExistence type="inferred from homology"/>
<dbReference type="GeneID" id="63673880"/>
<keyword evidence="3 7" id="KW-1133">Transmembrane helix</keyword>
<comment type="subcellular location">
    <subcellularLocation>
        <location evidence="1">Membrane</location>
        <topology evidence="1">Multi-pass membrane protein</topology>
    </subcellularLocation>
</comment>
<evidence type="ECO:0000256" key="3">
    <source>
        <dbReference type="ARBA" id="ARBA00022989"/>
    </source>
</evidence>
<feature type="transmembrane region" description="Helical" evidence="7">
    <location>
        <begin position="205"/>
        <end position="225"/>
    </location>
</feature>
<evidence type="ECO:0000256" key="1">
    <source>
        <dbReference type="ARBA" id="ARBA00004141"/>
    </source>
</evidence>
<feature type="transmembrane region" description="Helical" evidence="7">
    <location>
        <begin position="126"/>
        <end position="155"/>
    </location>
</feature>
<feature type="transmembrane region" description="Helical" evidence="7">
    <location>
        <begin position="91"/>
        <end position="114"/>
    </location>
</feature>
<evidence type="ECO:0000256" key="2">
    <source>
        <dbReference type="ARBA" id="ARBA00022692"/>
    </source>
</evidence>
<feature type="domain" description="Rhodopsin" evidence="8">
    <location>
        <begin position="31"/>
        <end position="267"/>
    </location>
</feature>
<feature type="compositionally biased region" description="Gly residues" evidence="6">
    <location>
        <begin position="347"/>
        <end position="356"/>
    </location>
</feature>
<keyword evidence="4 7" id="KW-0472">Membrane</keyword>
<sequence>MGISSGEQYNRNLTLGVVTTCLILSVFSFVFRLFARTRSAAKLWYDDYWMCFVMVLCFAMSAGDYTGLAFGSGQHQADLPVEEFTSFLKNLYVYMILWACGVFSVKVGILLFYWRVFPTHSFRIGVVCVACLSTGIFLGNFFSFALQCLPVSLFWDETVKGKCINQNAFYLASAIINVIGDVAVLFLPIPVVWGLHTSRSKKLSLSFLFLLGAFVCVASIFRILAVKEIDPTDFTYSNVGGGLWSTVEVEIGFICANLPALRPLLARWLGRGGGSSSGGNSGYGAYGSGGRGAGTGGGAGASGYGMHSKISASRSGRMPLGSKNGDRDVELMSQGNGSDEINLTKGGRPGTSGSDGMGSDSNTNTNLSHGPNQAHGGVAPHVTASHGVDSGGYGGNGIRVKTEVKMTVDEWSQPVDKKRGNTFAPAV</sequence>
<feature type="transmembrane region" description="Helical" evidence="7">
    <location>
        <begin position="12"/>
        <end position="35"/>
    </location>
</feature>
<dbReference type="PANTHER" id="PTHR33048">
    <property type="entry name" value="PTH11-LIKE INTEGRAL MEMBRANE PROTEIN (AFU_ORTHOLOGUE AFUA_5G11245)"/>
    <property type="match status" value="1"/>
</dbReference>
<dbReference type="AlphaFoldDB" id="A0A0C2IN74"/>
<evidence type="ECO:0000256" key="6">
    <source>
        <dbReference type="SAM" id="MobiDB-lite"/>
    </source>
</evidence>
<dbReference type="EMBL" id="AWTV01000008">
    <property type="protein sequence ID" value="KIH90486.1"/>
    <property type="molecule type" value="Genomic_DNA"/>
</dbReference>
<gene>
    <name evidence="9" type="ORF">SPBR_00640</name>
</gene>
<dbReference type="HOGENOM" id="CLU_028200_0_0_1"/>
<dbReference type="OrthoDB" id="5273647at2759"/>
<dbReference type="InterPro" id="IPR052337">
    <property type="entry name" value="SAT4-like"/>
</dbReference>
<dbReference type="PANTHER" id="PTHR33048:SF47">
    <property type="entry name" value="INTEGRAL MEMBRANE PROTEIN-RELATED"/>
    <property type="match status" value="1"/>
</dbReference>
<dbReference type="VEuPathDB" id="FungiDB:SPBR_00640"/>
<comment type="caution">
    <text evidence="9">The sequence shown here is derived from an EMBL/GenBank/DDBJ whole genome shotgun (WGS) entry which is preliminary data.</text>
</comment>
<evidence type="ECO:0000313" key="9">
    <source>
        <dbReference type="EMBL" id="KIH90486.1"/>
    </source>
</evidence>
<dbReference type="InterPro" id="IPR049326">
    <property type="entry name" value="Rhodopsin_dom_fungi"/>
</dbReference>
<comment type="similarity">
    <text evidence="5">Belongs to the SAT4 family.</text>
</comment>
<organism evidence="9 10">
    <name type="scientific">Sporothrix brasiliensis 5110</name>
    <dbReference type="NCBI Taxonomy" id="1398154"/>
    <lineage>
        <taxon>Eukaryota</taxon>
        <taxon>Fungi</taxon>
        <taxon>Dikarya</taxon>
        <taxon>Ascomycota</taxon>
        <taxon>Pezizomycotina</taxon>
        <taxon>Sordariomycetes</taxon>
        <taxon>Sordariomycetidae</taxon>
        <taxon>Ophiostomatales</taxon>
        <taxon>Ophiostomataceae</taxon>
        <taxon>Sporothrix</taxon>
    </lineage>
</organism>
<feature type="transmembrane region" description="Helical" evidence="7">
    <location>
        <begin position="47"/>
        <end position="71"/>
    </location>
</feature>
<dbReference type="Proteomes" id="UP000031575">
    <property type="component" value="Unassembled WGS sequence"/>
</dbReference>
<feature type="region of interest" description="Disordered" evidence="6">
    <location>
        <begin position="310"/>
        <end position="394"/>
    </location>
</feature>
<evidence type="ECO:0000256" key="7">
    <source>
        <dbReference type="SAM" id="Phobius"/>
    </source>
</evidence>
<dbReference type="RefSeq" id="XP_040618496.1">
    <property type="nucleotide sequence ID" value="XM_040758959.1"/>
</dbReference>
<dbReference type="GO" id="GO:0016020">
    <property type="term" value="C:membrane"/>
    <property type="evidence" value="ECO:0007669"/>
    <property type="project" value="UniProtKB-SubCell"/>
</dbReference>
<keyword evidence="2 7" id="KW-0812">Transmembrane</keyword>
<evidence type="ECO:0000256" key="5">
    <source>
        <dbReference type="ARBA" id="ARBA00038359"/>
    </source>
</evidence>
<keyword evidence="10" id="KW-1185">Reference proteome</keyword>
<protein>
    <recommendedName>
        <fullName evidence="8">Rhodopsin domain-containing protein</fullName>
    </recommendedName>
</protein>
<evidence type="ECO:0000256" key="4">
    <source>
        <dbReference type="ARBA" id="ARBA00023136"/>
    </source>
</evidence>
<dbReference type="Pfam" id="PF20684">
    <property type="entry name" value="Fung_rhodopsin"/>
    <property type="match status" value="1"/>
</dbReference>
<name>A0A0C2IN74_9PEZI</name>
<reference evidence="9 10" key="1">
    <citation type="journal article" date="2014" name="BMC Genomics">
        <title>Comparative genomics of the major fungal agents of human and animal Sporotrichosis: Sporothrix schenckii and Sporothrix brasiliensis.</title>
        <authorList>
            <person name="Teixeira M.M."/>
            <person name="de Almeida L.G."/>
            <person name="Kubitschek-Barreira P."/>
            <person name="Alves F.L."/>
            <person name="Kioshima E.S."/>
            <person name="Abadio A.K."/>
            <person name="Fernandes L."/>
            <person name="Derengowski L.S."/>
            <person name="Ferreira K.S."/>
            <person name="Souza R.C."/>
            <person name="Ruiz J.C."/>
            <person name="de Andrade N.C."/>
            <person name="Paes H.C."/>
            <person name="Nicola A.M."/>
            <person name="Albuquerque P."/>
            <person name="Gerber A.L."/>
            <person name="Martins V.P."/>
            <person name="Peconick L.D."/>
            <person name="Neto A.V."/>
            <person name="Chaucanez C.B."/>
            <person name="Silva P.A."/>
            <person name="Cunha O.L."/>
            <person name="de Oliveira F.F."/>
            <person name="dos Santos T.C."/>
            <person name="Barros A.L."/>
            <person name="Soares M.A."/>
            <person name="de Oliveira L.M."/>
            <person name="Marini M.M."/>
            <person name="Villalobos-Duno H."/>
            <person name="Cunha M.M."/>
            <person name="de Hoog S."/>
            <person name="da Silveira J.F."/>
            <person name="Henrissat B."/>
            <person name="Nino-Vega G.A."/>
            <person name="Cisalpino P.S."/>
            <person name="Mora-Montes H.M."/>
            <person name="Almeida S.R."/>
            <person name="Stajich J.E."/>
            <person name="Lopes-Bezerra L.M."/>
            <person name="Vasconcelos A.T."/>
            <person name="Felipe M.S."/>
        </authorList>
    </citation>
    <scope>NUCLEOTIDE SEQUENCE [LARGE SCALE GENOMIC DNA]</scope>
    <source>
        <strain evidence="9 10">5110</strain>
    </source>
</reference>
<evidence type="ECO:0000259" key="8">
    <source>
        <dbReference type="Pfam" id="PF20684"/>
    </source>
</evidence>